<evidence type="ECO:0000313" key="1">
    <source>
        <dbReference type="EMBL" id="KAI8569114.1"/>
    </source>
</evidence>
<name>A0ACC0PVD0_RHOML</name>
<organism evidence="1 2">
    <name type="scientific">Rhododendron molle</name>
    <name type="common">Chinese azalea</name>
    <name type="synonym">Azalea mollis</name>
    <dbReference type="NCBI Taxonomy" id="49168"/>
    <lineage>
        <taxon>Eukaryota</taxon>
        <taxon>Viridiplantae</taxon>
        <taxon>Streptophyta</taxon>
        <taxon>Embryophyta</taxon>
        <taxon>Tracheophyta</taxon>
        <taxon>Spermatophyta</taxon>
        <taxon>Magnoliopsida</taxon>
        <taxon>eudicotyledons</taxon>
        <taxon>Gunneridae</taxon>
        <taxon>Pentapetalae</taxon>
        <taxon>asterids</taxon>
        <taxon>Ericales</taxon>
        <taxon>Ericaceae</taxon>
        <taxon>Ericoideae</taxon>
        <taxon>Rhodoreae</taxon>
        <taxon>Rhododendron</taxon>
    </lineage>
</organism>
<reference evidence="1" key="1">
    <citation type="submission" date="2022-02" db="EMBL/GenBank/DDBJ databases">
        <title>Plant Genome Project.</title>
        <authorList>
            <person name="Zhang R.-G."/>
        </authorList>
    </citation>
    <scope>NUCLEOTIDE SEQUENCE</scope>
    <source>
        <strain evidence="1">AT1</strain>
    </source>
</reference>
<gene>
    <name evidence="1" type="ORF">RHMOL_Rhmol02G0253800</name>
</gene>
<sequence>MAMKNRSRPIFLNLSLLVFCFSVLSPALAIAPGTDDGYTINGRVKIPKDEFTLLPLQKKHKHFYNSVLSRQMLTPSDTTHCMLLYTFWLQVLVQKDYSFQENCQMLRSSLMAARGSHSSSLMDIFHLVLLNLYAQSHNVPAGTHLIEVTAIGYFFSPVSFLLFVCCYFFCWIVIC</sequence>
<proteinExistence type="predicted"/>
<dbReference type="EMBL" id="CM046389">
    <property type="protein sequence ID" value="KAI8569114.1"/>
    <property type="molecule type" value="Genomic_DNA"/>
</dbReference>
<protein>
    <submittedName>
        <fullName evidence="1">Uncharacterized protein</fullName>
    </submittedName>
</protein>
<keyword evidence="2" id="KW-1185">Reference proteome</keyword>
<comment type="caution">
    <text evidence="1">The sequence shown here is derived from an EMBL/GenBank/DDBJ whole genome shotgun (WGS) entry which is preliminary data.</text>
</comment>
<dbReference type="Proteomes" id="UP001062846">
    <property type="component" value="Chromosome 2"/>
</dbReference>
<accession>A0ACC0PVD0</accession>
<evidence type="ECO:0000313" key="2">
    <source>
        <dbReference type="Proteomes" id="UP001062846"/>
    </source>
</evidence>